<sequence>MSKTSGSHAVKEFTKAPLTEEGLTETVQRITAGADEFSVLNHPARAVLVAKVTEQWQQDFVSNFHIPDDLAKAGEAYAAIEQGDKYPSLTDSAREAVLKRFDDRYGDGGPRLWAGLNGK</sequence>
<accession>A0A0A1FM77</accession>
<dbReference type="OrthoDB" id="8775769at2"/>
<dbReference type="Proteomes" id="UP000030302">
    <property type="component" value="Chromosome"/>
</dbReference>
<proteinExistence type="predicted"/>
<dbReference type="EMBL" id="CP009962">
    <property type="protein sequence ID" value="AIY44072.1"/>
    <property type="molecule type" value="Genomic_DNA"/>
</dbReference>
<dbReference type="AlphaFoldDB" id="A0A0A1FM77"/>
<evidence type="ECO:0000313" key="2">
    <source>
        <dbReference type="Proteomes" id="UP000030302"/>
    </source>
</evidence>
<dbReference type="RefSeq" id="WP_038494238.1">
    <property type="nucleotide sequence ID" value="NZ_CP009962.1"/>
</dbReference>
<reference evidence="2" key="1">
    <citation type="journal article" date="2014" name="Soil Biol. Biochem.">
        <title>Structure and function of bacterial communities in ageing soils: Insights from the Mendocino ecological staircase.</title>
        <authorList>
            <person name="Uroz S."/>
            <person name="Tech J.J."/>
            <person name="Sawaya N.A."/>
            <person name="Frey-Klett P."/>
            <person name="Leveau J.H.J."/>
        </authorList>
    </citation>
    <scope>NUCLEOTIDE SEQUENCE [LARGE SCALE GENOMIC DNA]</scope>
    <source>
        <strain evidence="2">Cal35</strain>
    </source>
</reference>
<dbReference type="STRING" id="279058.LT85_4914"/>
<protein>
    <submittedName>
        <fullName evidence="1">Uncharacterized protein</fullName>
    </submittedName>
</protein>
<keyword evidence="2" id="KW-1185">Reference proteome</keyword>
<organism evidence="1 2">
    <name type="scientific">Collimonas arenae</name>
    <dbReference type="NCBI Taxonomy" id="279058"/>
    <lineage>
        <taxon>Bacteria</taxon>
        <taxon>Pseudomonadati</taxon>
        <taxon>Pseudomonadota</taxon>
        <taxon>Betaproteobacteria</taxon>
        <taxon>Burkholderiales</taxon>
        <taxon>Oxalobacteraceae</taxon>
        <taxon>Collimonas</taxon>
    </lineage>
</organism>
<gene>
    <name evidence="1" type="ORF">LT85_4914</name>
</gene>
<dbReference type="HOGENOM" id="CLU_2057386_0_0_4"/>
<evidence type="ECO:0000313" key="1">
    <source>
        <dbReference type="EMBL" id="AIY44072.1"/>
    </source>
</evidence>
<name>A0A0A1FM77_9BURK</name>
<dbReference type="KEGG" id="care:LT85_4914"/>